<organism evidence="2 3">
    <name type="scientific">Novosphingobium tardum</name>
    <dbReference type="NCBI Taxonomy" id="1538021"/>
    <lineage>
        <taxon>Bacteria</taxon>
        <taxon>Pseudomonadati</taxon>
        <taxon>Pseudomonadota</taxon>
        <taxon>Alphaproteobacteria</taxon>
        <taxon>Sphingomonadales</taxon>
        <taxon>Sphingomonadaceae</taxon>
        <taxon>Novosphingobium</taxon>
    </lineage>
</organism>
<dbReference type="Proteomes" id="UP001595828">
    <property type="component" value="Unassembled WGS sequence"/>
</dbReference>
<dbReference type="Pfam" id="PF11136">
    <property type="entry name" value="DUF2889"/>
    <property type="match status" value="1"/>
</dbReference>
<dbReference type="InterPro" id="IPR021312">
    <property type="entry name" value="DUF2889"/>
</dbReference>
<gene>
    <name evidence="2" type="ORF">ACFO0A_12270</name>
</gene>
<evidence type="ECO:0000313" key="3">
    <source>
        <dbReference type="Proteomes" id="UP001595828"/>
    </source>
</evidence>
<evidence type="ECO:0000313" key="2">
    <source>
        <dbReference type="EMBL" id="MFC4295832.1"/>
    </source>
</evidence>
<reference evidence="3" key="1">
    <citation type="journal article" date="2019" name="Int. J. Syst. Evol. Microbiol.">
        <title>The Global Catalogue of Microorganisms (GCM) 10K type strain sequencing project: providing services to taxonomists for standard genome sequencing and annotation.</title>
        <authorList>
            <consortium name="The Broad Institute Genomics Platform"/>
            <consortium name="The Broad Institute Genome Sequencing Center for Infectious Disease"/>
            <person name="Wu L."/>
            <person name="Ma J."/>
        </authorList>
    </citation>
    <scope>NUCLEOTIDE SEQUENCE [LARGE SCALE GENOMIC DNA]</scope>
    <source>
        <strain evidence="3">CGMCC 1.12989</strain>
    </source>
</reference>
<dbReference type="RefSeq" id="WP_379539296.1">
    <property type="nucleotide sequence ID" value="NZ_JBHSDR010000006.1"/>
</dbReference>
<dbReference type="EMBL" id="JBHSDR010000006">
    <property type="protein sequence ID" value="MFC4295832.1"/>
    <property type="molecule type" value="Genomic_DNA"/>
</dbReference>
<accession>A0ABV8RRS7</accession>
<evidence type="ECO:0000256" key="1">
    <source>
        <dbReference type="SAM" id="MobiDB-lite"/>
    </source>
</evidence>
<feature type="region of interest" description="Disordered" evidence="1">
    <location>
        <begin position="1"/>
        <end position="38"/>
    </location>
</feature>
<sequence length="334" mass="36354">MNAPPQFPLARSAYGPAPVRRPGSVRRTSTIDTSWPEGFGQAMRMEGHARDVLTPAGGGEPVVLAEDRYVIVASPRREILSLETVPARPKAQELVGIRAGGESRAALMRIMAAEREAGAPLYLILDDFAGASLVAGWVWSLWDDRWRERASESGARRTSSSMEGVCTGFAPGSSALDSHRNPEMREQSSTRVPSLVNPLDAEGWHRLGEQPGVGMRRARRIDLWRDGDAIAIDVGFQDSGTSPDGGDRIAIHEYHVTARAREGRLEDLKIDPRILPFRECPGAAALASRILDAPLAELRTQVLETLPGTLGCTHLNDVLRSMAEVPLLARHLPD</sequence>
<proteinExistence type="predicted"/>
<feature type="region of interest" description="Disordered" evidence="1">
    <location>
        <begin position="170"/>
        <end position="193"/>
    </location>
</feature>
<feature type="compositionally biased region" description="Basic and acidic residues" evidence="1">
    <location>
        <begin position="177"/>
        <end position="188"/>
    </location>
</feature>
<protein>
    <submittedName>
        <fullName evidence="2">DUF2889 domain-containing protein</fullName>
    </submittedName>
</protein>
<keyword evidence="3" id="KW-1185">Reference proteome</keyword>
<comment type="caution">
    <text evidence="2">The sequence shown here is derived from an EMBL/GenBank/DDBJ whole genome shotgun (WGS) entry which is preliminary data.</text>
</comment>
<name>A0ABV8RRS7_9SPHN</name>